<feature type="region of interest" description="Disordered" evidence="1">
    <location>
        <begin position="91"/>
        <end position="117"/>
    </location>
</feature>
<name>A0ABD2A9H7_VESSQ</name>
<gene>
    <name evidence="2" type="ORF">V1478_014116</name>
</gene>
<comment type="caution">
    <text evidence="2">The sequence shown here is derived from an EMBL/GenBank/DDBJ whole genome shotgun (WGS) entry which is preliminary data.</text>
</comment>
<dbReference type="AlphaFoldDB" id="A0ABD2A9H7"/>
<protein>
    <submittedName>
        <fullName evidence="2">Uncharacterized protein</fullName>
    </submittedName>
</protein>
<reference evidence="2 3" key="1">
    <citation type="journal article" date="2024" name="Ann. Entomol. Soc. Am.">
        <title>Genomic analyses of the southern and eastern yellowjacket wasps (Hymenoptera: Vespidae) reveal evolutionary signatures of social life.</title>
        <authorList>
            <person name="Catto M.A."/>
            <person name="Caine P.B."/>
            <person name="Orr S.E."/>
            <person name="Hunt B.G."/>
            <person name="Goodisman M.A.D."/>
        </authorList>
    </citation>
    <scope>NUCLEOTIDE SEQUENCE [LARGE SCALE GENOMIC DNA]</scope>
    <source>
        <strain evidence="2">233</strain>
        <tissue evidence="2">Head and thorax</tissue>
    </source>
</reference>
<evidence type="ECO:0000313" key="3">
    <source>
        <dbReference type="Proteomes" id="UP001607302"/>
    </source>
</evidence>
<dbReference type="Proteomes" id="UP001607302">
    <property type="component" value="Unassembled WGS sequence"/>
</dbReference>
<proteinExistence type="predicted"/>
<accession>A0ABD2A9H7</accession>
<evidence type="ECO:0000256" key="1">
    <source>
        <dbReference type="SAM" id="MobiDB-lite"/>
    </source>
</evidence>
<keyword evidence="3" id="KW-1185">Reference proteome</keyword>
<organism evidence="2 3">
    <name type="scientific">Vespula squamosa</name>
    <name type="common">Southern yellow jacket</name>
    <name type="synonym">Wasp</name>
    <dbReference type="NCBI Taxonomy" id="30214"/>
    <lineage>
        <taxon>Eukaryota</taxon>
        <taxon>Metazoa</taxon>
        <taxon>Ecdysozoa</taxon>
        <taxon>Arthropoda</taxon>
        <taxon>Hexapoda</taxon>
        <taxon>Insecta</taxon>
        <taxon>Pterygota</taxon>
        <taxon>Neoptera</taxon>
        <taxon>Endopterygota</taxon>
        <taxon>Hymenoptera</taxon>
        <taxon>Apocrita</taxon>
        <taxon>Aculeata</taxon>
        <taxon>Vespoidea</taxon>
        <taxon>Vespidae</taxon>
        <taxon>Vespinae</taxon>
        <taxon>Vespula</taxon>
    </lineage>
</organism>
<feature type="non-terminal residue" evidence="2">
    <location>
        <position position="1"/>
    </location>
</feature>
<evidence type="ECO:0000313" key="2">
    <source>
        <dbReference type="EMBL" id="KAL2716440.1"/>
    </source>
</evidence>
<feature type="compositionally biased region" description="Low complexity" evidence="1">
    <location>
        <begin position="91"/>
        <end position="114"/>
    </location>
</feature>
<dbReference type="EMBL" id="JAUDFV010000154">
    <property type="protein sequence ID" value="KAL2716440.1"/>
    <property type="molecule type" value="Genomic_DNA"/>
</dbReference>
<sequence>CSLSETGRTSLNQRSNSRLTAYISRWQGFNNFHWEEPSSYLYEGHRMQYVTRTPYGEIEIVQRMRLTFTFSAVKTLQIRQVGTIGGTLAVTSNTNTNTNTNSNSNSNSKSNSNSNKKRTGLVAYDLETYSGYASKPRAIRHDEFLNLSTLVEL</sequence>